<feature type="transmembrane region" description="Helical" evidence="5">
    <location>
        <begin position="49"/>
        <end position="75"/>
    </location>
</feature>
<feature type="transmembrane region" description="Helical" evidence="5">
    <location>
        <begin position="12"/>
        <end position="29"/>
    </location>
</feature>
<dbReference type="GO" id="GO:0072659">
    <property type="term" value="P:protein localization to plasma membrane"/>
    <property type="evidence" value="ECO:0007669"/>
    <property type="project" value="TreeGrafter"/>
</dbReference>
<evidence type="ECO:0000256" key="4">
    <source>
        <dbReference type="ARBA" id="ARBA00023136"/>
    </source>
</evidence>
<dbReference type="GO" id="GO:0032126">
    <property type="term" value="C:eisosome"/>
    <property type="evidence" value="ECO:0007669"/>
    <property type="project" value="TreeGrafter"/>
</dbReference>
<evidence type="ECO:0000256" key="3">
    <source>
        <dbReference type="ARBA" id="ARBA00022989"/>
    </source>
</evidence>
<evidence type="ECO:0000256" key="5">
    <source>
        <dbReference type="SAM" id="Phobius"/>
    </source>
</evidence>
<accession>A0A6A5X3D7</accession>
<evidence type="ECO:0000259" key="6">
    <source>
        <dbReference type="Pfam" id="PF01284"/>
    </source>
</evidence>
<gene>
    <name evidence="7" type="ORF">P154DRAFT_614779</name>
</gene>
<feature type="domain" description="MARVEL" evidence="6">
    <location>
        <begin position="8"/>
        <end position="175"/>
    </location>
</feature>
<keyword evidence="8" id="KW-1185">Reference proteome</keyword>
<dbReference type="GO" id="GO:0070941">
    <property type="term" value="P:eisosome assembly"/>
    <property type="evidence" value="ECO:0007669"/>
    <property type="project" value="TreeGrafter"/>
</dbReference>
<evidence type="ECO:0000256" key="1">
    <source>
        <dbReference type="ARBA" id="ARBA00004141"/>
    </source>
</evidence>
<dbReference type="InterPro" id="IPR008253">
    <property type="entry name" value="Marvel"/>
</dbReference>
<dbReference type="PANTHER" id="PTHR28165">
    <property type="entry name" value="NON-CLASSICAL EXPORT PROTEIN 2-RELATED"/>
    <property type="match status" value="1"/>
</dbReference>
<proteinExistence type="predicted"/>
<dbReference type="InterPro" id="IPR052649">
    <property type="entry name" value="NCE102-like"/>
</dbReference>
<dbReference type="EMBL" id="ML977557">
    <property type="protein sequence ID" value="KAF2007415.1"/>
    <property type="molecule type" value="Genomic_DNA"/>
</dbReference>
<dbReference type="PANTHER" id="PTHR28165:SF2">
    <property type="entry name" value="MARVEL DOMAIN-CONTAINING PROTEIN"/>
    <property type="match status" value="1"/>
</dbReference>
<keyword evidence="4 5" id="KW-0472">Membrane</keyword>
<dbReference type="Pfam" id="PF01284">
    <property type="entry name" value="MARVEL"/>
    <property type="match status" value="1"/>
</dbReference>
<name>A0A6A5X3D7_9PLEO</name>
<evidence type="ECO:0000313" key="8">
    <source>
        <dbReference type="Proteomes" id="UP000799779"/>
    </source>
</evidence>
<keyword evidence="2 5" id="KW-0812">Transmembrane</keyword>
<comment type="subcellular location">
    <subcellularLocation>
        <location evidence="1">Membrane</location>
        <topology evidence="1">Multi-pass membrane protein</topology>
    </subcellularLocation>
</comment>
<evidence type="ECO:0000256" key="2">
    <source>
        <dbReference type="ARBA" id="ARBA00022692"/>
    </source>
</evidence>
<dbReference type="Proteomes" id="UP000799779">
    <property type="component" value="Unassembled WGS sequence"/>
</dbReference>
<feature type="transmembrane region" description="Helical" evidence="5">
    <location>
        <begin position="87"/>
        <end position="106"/>
    </location>
</feature>
<keyword evidence="3 5" id="KW-1133">Transmembrane helix</keyword>
<dbReference type="OrthoDB" id="2017497at2759"/>
<organism evidence="7 8">
    <name type="scientific">Amniculicola lignicola CBS 123094</name>
    <dbReference type="NCBI Taxonomy" id="1392246"/>
    <lineage>
        <taxon>Eukaryota</taxon>
        <taxon>Fungi</taxon>
        <taxon>Dikarya</taxon>
        <taxon>Ascomycota</taxon>
        <taxon>Pezizomycotina</taxon>
        <taxon>Dothideomycetes</taxon>
        <taxon>Pleosporomycetidae</taxon>
        <taxon>Pleosporales</taxon>
        <taxon>Amniculicolaceae</taxon>
        <taxon>Amniculicola</taxon>
    </lineage>
</organism>
<reference evidence="7" key="1">
    <citation type="journal article" date="2020" name="Stud. Mycol.">
        <title>101 Dothideomycetes genomes: a test case for predicting lifestyles and emergence of pathogens.</title>
        <authorList>
            <person name="Haridas S."/>
            <person name="Albert R."/>
            <person name="Binder M."/>
            <person name="Bloem J."/>
            <person name="Labutti K."/>
            <person name="Salamov A."/>
            <person name="Andreopoulos B."/>
            <person name="Baker S."/>
            <person name="Barry K."/>
            <person name="Bills G."/>
            <person name="Bluhm B."/>
            <person name="Cannon C."/>
            <person name="Castanera R."/>
            <person name="Culley D."/>
            <person name="Daum C."/>
            <person name="Ezra D."/>
            <person name="Gonzalez J."/>
            <person name="Henrissat B."/>
            <person name="Kuo A."/>
            <person name="Liang C."/>
            <person name="Lipzen A."/>
            <person name="Lutzoni F."/>
            <person name="Magnuson J."/>
            <person name="Mondo S."/>
            <person name="Nolan M."/>
            <person name="Ohm R."/>
            <person name="Pangilinan J."/>
            <person name="Park H.-J."/>
            <person name="Ramirez L."/>
            <person name="Alfaro M."/>
            <person name="Sun H."/>
            <person name="Tritt A."/>
            <person name="Yoshinaga Y."/>
            <person name="Zwiers L.-H."/>
            <person name="Turgeon B."/>
            <person name="Goodwin S."/>
            <person name="Spatafora J."/>
            <person name="Crous P."/>
            <person name="Grigoriev I."/>
        </authorList>
    </citation>
    <scope>NUCLEOTIDE SEQUENCE</scope>
    <source>
        <strain evidence="7">CBS 123094</strain>
    </source>
</reference>
<dbReference type="GO" id="GO:0005886">
    <property type="term" value="C:plasma membrane"/>
    <property type="evidence" value="ECO:0007669"/>
    <property type="project" value="TreeGrafter"/>
</dbReference>
<feature type="transmembrane region" description="Helical" evidence="5">
    <location>
        <begin position="163"/>
        <end position="183"/>
    </location>
</feature>
<dbReference type="AlphaFoldDB" id="A0A6A5X3D7"/>
<protein>
    <recommendedName>
        <fullName evidence="6">MARVEL domain-containing protein</fullName>
    </recommendedName>
</protein>
<evidence type="ECO:0000313" key="7">
    <source>
        <dbReference type="EMBL" id="KAF2007415.1"/>
    </source>
</evidence>
<sequence>MSNTLIGFGIRGAQILFAIIILGLSSTLIKGHDHVKGLDIDIDKYVSNLPITLGFAAFVGAATLVGALVGVAAHFFDRINERIMQGIDGFVLGVNLAGGLLIALKLKNANCAKSDLAYRQNKLAKIDILRGGCDGDGECLYDTSLPWSGKLNERCKMSQADSAFMFLTVIILAAWLIITWVHLRRK</sequence>